<dbReference type="Proteomes" id="UP000182985">
    <property type="component" value="Unassembled WGS sequence"/>
</dbReference>
<evidence type="ECO:0000313" key="1">
    <source>
        <dbReference type="EMBL" id="OIS93707.1"/>
    </source>
</evidence>
<reference evidence="1 2" key="1">
    <citation type="submission" date="2016-10" db="EMBL/GenBank/DDBJ databases">
        <title>The Draft Genome Sequence of the Potato Rhizosphere Bacteria Ochrobactrum sp. IPA7.2.</title>
        <authorList>
            <person name="Gogoleva N.E."/>
            <person name="Khlopko Y.A."/>
            <person name="Burygin G.L."/>
            <person name="Plotnikov A.O."/>
        </authorList>
    </citation>
    <scope>NUCLEOTIDE SEQUENCE [LARGE SCALE GENOMIC DNA]</scope>
    <source>
        <strain evidence="1 2">IPA7.2</strain>
    </source>
</reference>
<organism evidence="1 2">
    <name type="scientific">Brucella cytisi</name>
    <dbReference type="NCBI Taxonomy" id="407152"/>
    <lineage>
        <taxon>Bacteria</taxon>
        <taxon>Pseudomonadati</taxon>
        <taxon>Pseudomonadota</taxon>
        <taxon>Alphaproteobacteria</taxon>
        <taxon>Hyphomicrobiales</taxon>
        <taxon>Brucellaceae</taxon>
        <taxon>Brucella/Ochrobactrum group</taxon>
        <taxon>Brucella</taxon>
    </lineage>
</organism>
<name>A0A1J6HMU9_9HYPH</name>
<accession>A0A1J6HMU9</accession>
<comment type="caution">
    <text evidence="1">The sequence shown here is derived from an EMBL/GenBank/DDBJ whole genome shotgun (WGS) entry which is preliminary data.</text>
</comment>
<keyword evidence="2" id="KW-1185">Reference proteome</keyword>
<evidence type="ECO:0000313" key="2">
    <source>
        <dbReference type="Proteomes" id="UP000182985"/>
    </source>
</evidence>
<proteinExistence type="predicted"/>
<gene>
    <name evidence="1" type="ORF">BLA27_10415</name>
</gene>
<dbReference type="EMBL" id="MOEC01000008">
    <property type="protein sequence ID" value="OIS93707.1"/>
    <property type="molecule type" value="Genomic_DNA"/>
</dbReference>
<dbReference type="AlphaFoldDB" id="A0A1J6HMU9"/>
<protein>
    <submittedName>
        <fullName evidence="1">Uncharacterized protein</fullName>
    </submittedName>
</protein>
<sequence length="59" mass="6273">MTVVPEALEAKAAMEVREAKEGPGVKVERAVKEVPEALEAKAAMVVREVLEVKAAMVAL</sequence>